<dbReference type="AlphaFoldDB" id="A0A415ENP8"/>
<dbReference type="Proteomes" id="UP000286288">
    <property type="component" value="Unassembled WGS sequence"/>
</dbReference>
<keyword evidence="1" id="KW-0732">Signal</keyword>
<sequence>MKKTSLVAGFVLGVGVLFTLGACSTVEESGEVVSGSGTETLISDSSDEVVVGSEKLSDDGYFEEIVTKGIDPKVKDVVWYETNYENAGWDHIRFLVNHVKIVNVEAFKHKDKEYKTLLSLKYQLFNEDSKDKKIKPDKAYLVLNDGKKIEAEVFVDYLDDEILTHDKHKDGFIHFKVAQEQSLPAIKAIEIEFKADGDLTHTYHIDLSSAAEK</sequence>
<accession>A0A415ENP8</accession>
<dbReference type="RefSeq" id="WP_128487654.1">
    <property type="nucleotide sequence ID" value="NZ_CACRTX010000002.1"/>
</dbReference>
<evidence type="ECO:0000256" key="1">
    <source>
        <dbReference type="SAM" id="SignalP"/>
    </source>
</evidence>
<feature type="signal peptide" evidence="1">
    <location>
        <begin position="1"/>
        <end position="21"/>
    </location>
</feature>
<proteinExistence type="predicted"/>
<comment type="caution">
    <text evidence="2">The sequence shown here is derived from an EMBL/GenBank/DDBJ whole genome shotgun (WGS) entry which is preliminary data.</text>
</comment>
<name>A0A415ENP8_ENTCA</name>
<protein>
    <submittedName>
        <fullName evidence="2">Uncharacterized protein</fullName>
    </submittedName>
</protein>
<gene>
    <name evidence="2" type="ORF">DW084_16165</name>
</gene>
<feature type="chain" id="PRO_5038575254" evidence="1">
    <location>
        <begin position="22"/>
        <end position="213"/>
    </location>
</feature>
<organism evidence="2 3">
    <name type="scientific">Enterococcus casseliflavus</name>
    <name type="common">Enterococcus flavescens</name>
    <dbReference type="NCBI Taxonomy" id="37734"/>
    <lineage>
        <taxon>Bacteria</taxon>
        <taxon>Bacillati</taxon>
        <taxon>Bacillota</taxon>
        <taxon>Bacilli</taxon>
        <taxon>Lactobacillales</taxon>
        <taxon>Enterococcaceae</taxon>
        <taxon>Enterococcus</taxon>
    </lineage>
</organism>
<evidence type="ECO:0000313" key="2">
    <source>
        <dbReference type="EMBL" id="RHK04323.1"/>
    </source>
</evidence>
<reference evidence="2 3" key="1">
    <citation type="submission" date="2018-08" db="EMBL/GenBank/DDBJ databases">
        <title>A genome reference for cultivated species of the human gut microbiota.</title>
        <authorList>
            <person name="Zou Y."/>
            <person name="Xue W."/>
            <person name="Luo G."/>
        </authorList>
    </citation>
    <scope>NUCLEOTIDE SEQUENCE [LARGE SCALE GENOMIC DNA]</scope>
    <source>
        <strain evidence="2 3">AF48-16</strain>
    </source>
</reference>
<evidence type="ECO:0000313" key="3">
    <source>
        <dbReference type="Proteomes" id="UP000286288"/>
    </source>
</evidence>
<dbReference type="EMBL" id="QRMZ01000028">
    <property type="protein sequence ID" value="RHK04323.1"/>
    <property type="molecule type" value="Genomic_DNA"/>
</dbReference>
<dbReference type="PROSITE" id="PS51257">
    <property type="entry name" value="PROKAR_LIPOPROTEIN"/>
    <property type="match status" value="1"/>
</dbReference>